<comment type="caution">
    <text evidence="2">The sequence shown here is derived from an EMBL/GenBank/DDBJ whole genome shotgun (WGS) entry which is preliminary data.</text>
</comment>
<evidence type="ECO:0000256" key="1">
    <source>
        <dbReference type="SAM" id="SignalP"/>
    </source>
</evidence>
<keyword evidence="1" id="KW-0732">Signal</keyword>
<accession>A0AAV2HHY7</accession>
<evidence type="ECO:0000313" key="3">
    <source>
        <dbReference type="Proteomes" id="UP001497497"/>
    </source>
</evidence>
<keyword evidence="3" id="KW-1185">Reference proteome</keyword>
<proteinExistence type="predicted"/>
<protein>
    <recommendedName>
        <fullName evidence="4">Transmembrane protein</fullName>
    </recommendedName>
</protein>
<sequence>MGKIHNFSLLLLVIGALVGTSMTFSECDPHERCNSPDTETRTSYCRTSQLYIECLYKEAMYNDMCTDSTKTRYQAIISSAEDERSRRHCSGGVGLSSSLVLCVAGFVYAISNK</sequence>
<dbReference type="Proteomes" id="UP001497497">
    <property type="component" value="Unassembled WGS sequence"/>
</dbReference>
<gene>
    <name evidence="2" type="ORF">GSLYS_00006184001</name>
</gene>
<evidence type="ECO:0008006" key="4">
    <source>
        <dbReference type="Google" id="ProtNLM"/>
    </source>
</evidence>
<reference evidence="2 3" key="1">
    <citation type="submission" date="2024-04" db="EMBL/GenBank/DDBJ databases">
        <authorList>
            <consortium name="Genoscope - CEA"/>
            <person name="William W."/>
        </authorList>
    </citation>
    <scope>NUCLEOTIDE SEQUENCE [LARGE SCALE GENOMIC DNA]</scope>
</reference>
<dbReference type="EMBL" id="CAXITT010000106">
    <property type="protein sequence ID" value="CAL1532105.1"/>
    <property type="molecule type" value="Genomic_DNA"/>
</dbReference>
<organism evidence="2 3">
    <name type="scientific">Lymnaea stagnalis</name>
    <name type="common">Great pond snail</name>
    <name type="synonym">Helix stagnalis</name>
    <dbReference type="NCBI Taxonomy" id="6523"/>
    <lineage>
        <taxon>Eukaryota</taxon>
        <taxon>Metazoa</taxon>
        <taxon>Spiralia</taxon>
        <taxon>Lophotrochozoa</taxon>
        <taxon>Mollusca</taxon>
        <taxon>Gastropoda</taxon>
        <taxon>Heterobranchia</taxon>
        <taxon>Euthyneura</taxon>
        <taxon>Panpulmonata</taxon>
        <taxon>Hygrophila</taxon>
        <taxon>Lymnaeoidea</taxon>
        <taxon>Lymnaeidae</taxon>
        <taxon>Lymnaea</taxon>
    </lineage>
</organism>
<feature type="chain" id="PRO_5043506019" description="Transmembrane protein" evidence="1">
    <location>
        <begin position="24"/>
        <end position="113"/>
    </location>
</feature>
<feature type="signal peptide" evidence="1">
    <location>
        <begin position="1"/>
        <end position="23"/>
    </location>
</feature>
<name>A0AAV2HHY7_LYMST</name>
<dbReference type="AlphaFoldDB" id="A0AAV2HHY7"/>
<evidence type="ECO:0000313" key="2">
    <source>
        <dbReference type="EMBL" id="CAL1532105.1"/>
    </source>
</evidence>